<organism evidence="2 3">
    <name type="scientific">Amylocarpus encephaloides</name>
    <dbReference type="NCBI Taxonomy" id="45428"/>
    <lineage>
        <taxon>Eukaryota</taxon>
        <taxon>Fungi</taxon>
        <taxon>Dikarya</taxon>
        <taxon>Ascomycota</taxon>
        <taxon>Pezizomycotina</taxon>
        <taxon>Leotiomycetes</taxon>
        <taxon>Helotiales</taxon>
        <taxon>Helotiales incertae sedis</taxon>
        <taxon>Amylocarpus</taxon>
    </lineage>
</organism>
<dbReference type="Proteomes" id="UP000824998">
    <property type="component" value="Unassembled WGS sequence"/>
</dbReference>
<comment type="caution">
    <text evidence="2">The sequence shown here is derived from an EMBL/GenBank/DDBJ whole genome shotgun (WGS) entry which is preliminary data.</text>
</comment>
<protein>
    <recommendedName>
        <fullName evidence="4">Saponin hydrolase</fullName>
    </recommendedName>
</protein>
<accession>A0A9P7YF38</accession>
<dbReference type="AlphaFoldDB" id="A0A9P7YF38"/>
<evidence type="ECO:0000313" key="3">
    <source>
        <dbReference type="Proteomes" id="UP000824998"/>
    </source>
</evidence>
<sequence length="568" mass="61916">MRLKCTIAALNLAVALVRQTAGEIGSGQTPPSPDPQPIEVIELPLPSVAPTDDEGSCTPELNPHRTGCMGRESVLFSGNFLPDSKHVLAFLNFTGAPAFPDSASIYTGSQLIIVKIDGTTFPGSDPWKCITCGVPDENQRGSNEGWDYPEAFKDGKRVLVGSNIVDCGAADLASSECTPEKIHVYPIRLNNKADGPGPGGSTRELRIHPDDYCYFSWLEFNPSPSSGLPVTPRYDLLNVTRLHRPANPHVIVAEGSEIRINSDALIVGELHGFRKIRRLTSHPEYVDPVDISPDDIWSVVMVARGTDRQMWLSAMRDIPSLTDLVSVSAVASTWNNVDGDSFNQGLLTVMKLNTAGDGNLGSINHPEWNERADRKWSSDETRIAYSQELTLPPDCGGQNPLPYPNSTANGGRVVRLMLAHLTNRRPLHLEPVETHSEVITWGKQYQPGDLDPERSLLPAGVYTLLGKFSGFAAVEIISNDAESAIHTVAVGYKNFLTIESTPSEAVRKSQTTRSFTTVHVDWYSDLTSTGQSSGAKKTSLFGFHLDIDIMKNMFNANDTLTTTIDGHV</sequence>
<evidence type="ECO:0000313" key="2">
    <source>
        <dbReference type="EMBL" id="KAG9232226.1"/>
    </source>
</evidence>
<gene>
    <name evidence="2" type="ORF">BJ875DRAFT_515138</name>
</gene>
<feature type="chain" id="PRO_5040206187" description="Saponin hydrolase" evidence="1">
    <location>
        <begin position="23"/>
        <end position="568"/>
    </location>
</feature>
<dbReference type="EMBL" id="MU251559">
    <property type="protein sequence ID" value="KAG9232226.1"/>
    <property type="molecule type" value="Genomic_DNA"/>
</dbReference>
<evidence type="ECO:0000256" key="1">
    <source>
        <dbReference type="SAM" id="SignalP"/>
    </source>
</evidence>
<dbReference type="OrthoDB" id="10265322at2759"/>
<name>A0A9P7YF38_9HELO</name>
<feature type="signal peptide" evidence="1">
    <location>
        <begin position="1"/>
        <end position="22"/>
    </location>
</feature>
<reference evidence="2" key="1">
    <citation type="journal article" date="2021" name="IMA Fungus">
        <title>Genomic characterization of three marine fungi, including Emericellopsis atlantica sp. nov. with signatures of a generalist lifestyle and marine biomass degradation.</title>
        <authorList>
            <person name="Hagestad O.C."/>
            <person name="Hou L."/>
            <person name="Andersen J.H."/>
            <person name="Hansen E.H."/>
            <person name="Altermark B."/>
            <person name="Li C."/>
            <person name="Kuhnert E."/>
            <person name="Cox R.J."/>
            <person name="Crous P.W."/>
            <person name="Spatafora J.W."/>
            <person name="Lail K."/>
            <person name="Amirebrahimi M."/>
            <person name="Lipzen A."/>
            <person name="Pangilinan J."/>
            <person name="Andreopoulos W."/>
            <person name="Hayes R.D."/>
            <person name="Ng V."/>
            <person name="Grigoriev I.V."/>
            <person name="Jackson S.A."/>
            <person name="Sutton T.D.S."/>
            <person name="Dobson A.D.W."/>
            <person name="Rama T."/>
        </authorList>
    </citation>
    <scope>NUCLEOTIDE SEQUENCE</scope>
    <source>
        <strain evidence="2">TRa018bII</strain>
    </source>
</reference>
<proteinExistence type="predicted"/>
<evidence type="ECO:0008006" key="4">
    <source>
        <dbReference type="Google" id="ProtNLM"/>
    </source>
</evidence>
<keyword evidence="1" id="KW-0732">Signal</keyword>
<keyword evidence="3" id="KW-1185">Reference proteome</keyword>